<dbReference type="STRING" id="1619050.UX20_C0034G0010"/>
<evidence type="ECO:0000256" key="2">
    <source>
        <dbReference type="ARBA" id="ARBA00022857"/>
    </source>
</evidence>
<comment type="similarity">
    <text evidence="1 4">Belongs to the short-chain dehydrogenases/reductases (SDR) family.</text>
</comment>
<evidence type="ECO:0000256" key="1">
    <source>
        <dbReference type="ARBA" id="ARBA00006484"/>
    </source>
</evidence>
<dbReference type="SUPFAM" id="SSF51735">
    <property type="entry name" value="NAD(P)-binding Rossmann-fold domains"/>
    <property type="match status" value="1"/>
</dbReference>
<proteinExistence type="inferred from homology"/>
<keyword evidence="3" id="KW-0560">Oxidoreductase</keyword>
<dbReference type="GO" id="GO:0016491">
    <property type="term" value="F:oxidoreductase activity"/>
    <property type="evidence" value="ECO:0007669"/>
    <property type="project" value="UniProtKB-KW"/>
</dbReference>
<dbReference type="PRINTS" id="PR00080">
    <property type="entry name" value="SDRFAMILY"/>
</dbReference>
<gene>
    <name evidence="5" type="ORF">UX20_C0034G0010</name>
</gene>
<dbReference type="InterPro" id="IPR002347">
    <property type="entry name" value="SDR_fam"/>
</dbReference>
<dbReference type="AlphaFoldDB" id="A0A0G1MY23"/>
<reference evidence="5 6" key="1">
    <citation type="journal article" date="2015" name="Nature">
        <title>rRNA introns, odd ribosomes, and small enigmatic genomes across a large radiation of phyla.</title>
        <authorList>
            <person name="Brown C.T."/>
            <person name="Hug L.A."/>
            <person name="Thomas B.C."/>
            <person name="Sharon I."/>
            <person name="Castelle C.J."/>
            <person name="Singh A."/>
            <person name="Wilkins M.J."/>
            <person name="Williams K.H."/>
            <person name="Banfield J.F."/>
        </authorList>
    </citation>
    <scope>NUCLEOTIDE SEQUENCE [LARGE SCALE GENOMIC DNA]</scope>
</reference>
<sequence>MKNAAQRPEMFKEALETMNTIKELINLKGRRALITGAAGGLGKVMADTLAELGADLVLVDRPGSDFENLTETLAHRWGIKIQHRICDLEQQAQRTELIDWLKNGEKGLNILINNAAFVGTSELQGWAVPFEEQTVETWRRALEVNLTASFDLCQRLTPLLKVAEGASIINIASIYGEYGPDWSLYEGTNMSNPAAYGASKGGL</sequence>
<keyword evidence="2" id="KW-0521">NADP</keyword>
<evidence type="ECO:0000313" key="5">
    <source>
        <dbReference type="EMBL" id="KKU13032.1"/>
    </source>
</evidence>
<dbReference type="Pfam" id="PF00106">
    <property type="entry name" value="adh_short"/>
    <property type="match status" value="1"/>
</dbReference>
<evidence type="ECO:0000256" key="3">
    <source>
        <dbReference type="ARBA" id="ARBA00023002"/>
    </source>
</evidence>
<dbReference type="InterPro" id="IPR036291">
    <property type="entry name" value="NAD(P)-bd_dom_sf"/>
</dbReference>
<protein>
    <submittedName>
        <fullName evidence="5">Short-chain dehydrogenase/reductase SDR</fullName>
    </submittedName>
</protein>
<dbReference type="PANTHER" id="PTHR43618:SF8">
    <property type="entry name" value="7ALPHA-HYDROXYSTEROID DEHYDROGENASE"/>
    <property type="match status" value="1"/>
</dbReference>
<dbReference type="PRINTS" id="PR00081">
    <property type="entry name" value="GDHRDH"/>
</dbReference>
<accession>A0A0G1MY23</accession>
<dbReference type="InterPro" id="IPR052178">
    <property type="entry name" value="Sec_Metab_Biosynth_SDR"/>
</dbReference>
<dbReference type="Proteomes" id="UP000034911">
    <property type="component" value="Unassembled WGS sequence"/>
</dbReference>
<organism evidence="5 6">
    <name type="scientific">Candidatus Magasanikbacteria bacterium GW2011_GWC2_45_8</name>
    <dbReference type="NCBI Taxonomy" id="1619050"/>
    <lineage>
        <taxon>Bacteria</taxon>
        <taxon>Candidatus Magasanikiibacteriota</taxon>
    </lineage>
</organism>
<comment type="caution">
    <text evidence="5">The sequence shown here is derived from an EMBL/GenBank/DDBJ whole genome shotgun (WGS) entry which is preliminary data.</text>
</comment>
<dbReference type="Gene3D" id="3.40.50.720">
    <property type="entry name" value="NAD(P)-binding Rossmann-like Domain"/>
    <property type="match status" value="1"/>
</dbReference>
<name>A0A0G1MY23_9BACT</name>
<evidence type="ECO:0000313" key="6">
    <source>
        <dbReference type="Proteomes" id="UP000034911"/>
    </source>
</evidence>
<dbReference type="PANTHER" id="PTHR43618">
    <property type="entry name" value="7-ALPHA-HYDROXYSTEROID DEHYDROGENASE"/>
    <property type="match status" value="1"/>
</dbReference>
<feature type="non-terminal residue" evidence="5">
    <location>
        <position position="203"/>
    </location>
</feature>
<dbReference type="CDD" id="cd05233">
    <property type="entry name" value="SDR_c"/>
    <property type="match status" value="1"/>
</dbReference>
<evidence type="ECO:0000256" key="4">
    <source>
        <dbReference type="RuleBase" id="RU000363"/>
    </source>
</evidence>
<dbReference type="EMBL" id="LCLH01000034">
    <property type="protein sequence ID" value="KKU13032.1"/>
    <property type="molecule type" value="Genomic_DNA"/>
</dbReference>